<comment type="similarity">
    <text evidence="1 7">Belongs to the DNA photolyase class-1 family.</text>
</comment>
<organism evidence="9 10">
    <name type="scientific">Pseudomonas mangiferae</name>
    <dbReference type="NCBI Taxonomy" id="2593654"/>
    <lineage>
        <taxon>Bacteria</taxon>
        <taxon>Pseudomonadati</taxon>
        <taxon>Pseudomonadota</taxon>
        <taxon>Gammaproteobacteria</taxon>
        <taxon>Pseudomonadales</taxon>
        <taxon>Pseudomonadaceae</taxon>
        <taxon>Pseudomonas</taxon>
    </lineage>
</organism>
<evidence type="ECO:0000259" key="8">
    <source>
        <dbReference type="PROSITE" id="PS51645"/>
    </source>
</evidence>
<evidence type="ECO:0000256" key="1">
    <source>
        <dbReference type="ARBA" id="ARBA00005862"/>
    </source>
</evidence>
<evidence type="ECO:0000256" key="7">
    <source>
        <dbReference type="RuleBase" id="RU367151"/>
    </source>
</evidence>
<dbReference type="NCBIfam" id="TIGR02765">
    <property type="entry name" value="crypto_DASH"/>
    <property type="match status" value="1"/>
</dbReference>
<proteinExistence type="inferred from homology"/>
<dbReference type="InterPro" id="IPR036155">
    <property type="entry name" value="Crypto/Photolyase_N_sf"/>
</dbReference>
<dbReference type="InterPro" id="IPR005101">
    <property type="entry name" value="Cryptochr/Photolyase_FAD-bd"/>
</dbReference>
<dbReference type="PANTHER" id="PTHR11455">
    <property type="entry name" value="CRYPTOCHROME"/>
    <property type="match status" value="1"/>
</dbReference>
<keyword evidence="4 6" id="KW-0274">FAD</keyword>
<name>A0A553GYF1_9PSED</name>
<dbReference type="PROSITE" id="PS00394">
    <property type="entry name" value="DNA_PHOTOLYASES_1_1"/>
    <property type="match status" value="1"/>
</dbReference>
<dbReference type="GO" id="GO:0071949">
    <property type="term" value="F:FAD binding"/>
    <property type="evidence" value="ECO:0007669"/>
    <property type="project" value="TreeGrafter"/>
</dbReference>
<dbReference type="PANTHER" id="PTHR11455:SF9">
    <property type="entry name" value="CRYPTOCHROME CIRCADIAN CLOCK 5 ISOFORM X1"/>
    <property type="match status" value="1"/>
</dbReference>
<dbReference type="SUPFAM" id="SSF48173">
    <property type="entry name" value="Cryptochrome/photolyase FAD-binding domain"/>
    <property type="match status" value="1"/>
</dbReference>
<gene>
    <name evidence="9" type="ORF">FM069_10960</name>
</gene>
<dbReference type="Gene3D" id="1.10.579.10">
    <property type="entry name" value="DNA Cyclobutane Dipyrimidine Photolyase, subunit A, domain 3"/>
    <property type="match status" value="1"/>
</dbReference>
<dbReference type="AlphaFoldDB" id="A0A553GYF1"/>
<dbReference type="OrthoDB" id="9772484at2"/>
<dbReference type="Gene3D" id="3.40.50.620">
    <property type="entry name" value="HUPs"/>
    <property type="match status" value="1"/>
</dbReference>
<dbReference type="GO" id="GO:0006281">
    <property type="term" value="P:DNA repair"/>
    <property type="evidence" value="ECO:0007669"/>
    <property type="project" value="InterPro"/>
</dbReference>
<keyword evidence="5 7" id="KW-0157">Chromophore</keyword>
<comment type="cofactor">
    <cofactor evidence="7">
        <name>(6R)-5,10-methylene-5,6,7,8-tetrahydrofolate</name>
        <dbReference type="ChEBI" id="CHEBI:15636"/>
    </cofactor>
    <text evidence="7">Binds 1 5,10-methenyltetrahydrofolate (MTHF) per subunit.</text>
</comment>
<feature type="binding site" evidence="6">
    <location>
        <position position="232"/>
    </location>
    <ligand>
        <name>FAD</name>
        <dbReference type="ChEBI" id="CHEBI:57692"/>
    </ligand>
</feature>
<feature type="binding site" evidence="6">
    <location>
        <position position="281"/>
    </location>
    <ligand>
        <name>FAD</name>
        <dbReference type="ChEBI" id="CHEBI:57692"/>
    </ligand>
</feature>
<dbReference type="PROSITE" id="PS51645">
    <property type="entry name" value="PHR_CRY_ALPHA_BETA"/>
    <property type="match status" value="1"/>
</dbReference>
<dbReference type="InterPro" id="IPR002081">
    <property type="entry name" value="Cryptochrome/DNA_photolyase_1"/>
</dbReference>
<evidence type="ECO:0000313" key="9">
    <source>
        <dbReference type="EMBL" id="TRX74523.1"/>
    </source>
</evidence>
<dbReference type="InterPro" id="IPR006050">
    <property type="entry name" value="DNA_photolyase_N"/>
</dbReference>
<dbReference type="GO" id="GO:0003677">
    <property type="term" value="F:DNA binding"/>
    <property type="evidence" value="ECO:0007669"/>
    <property type="project" value="TreeGrafter"/>
</dbReference>
<dbReference type="InterPro" id="IPR014133">
    <property type="entry name" value="Cry_DASH"/>
</dbReference>
<dbReference type="RefSeq" id="WP_143488349.1">
    <property type="nucleotide sequence ID" value="NZ_VJOY01000007.1"/>
</dbReference>
<dbReference type="Pfam" id="PF00875">
    <property type="entry name" value="DNA_photolyase"/>
    <property type="match status" value="1"/>
</dbReference>
<dbReference type="PRINTS" id="PR00147">
    <property type="entry name" value="DNAPHOTLYASE"/>
</dbReference>
<dbReference type="Proteomes" id="UP000315235">
    <property type="component" value="Unassembled WGS sequence"/>
</dbReference>
<evidence type="ECO:0000256" key="4">
    <source>
        <dbReference type="ARBA" id="ARBA00022827"/>
    </source>
</evidence>
<dbReference type="InterPro" id="IPR014729">
    <property type="entry name" value="Rossmann-like_a/b/a_fold"/>
</dbReference>
<comment type="function">
    <text evidence="7">May have a photoreceptor function.</text>
</comment>
<accession>A0A553GYF1</accession>
<evidence type="ECO:0000256" key="6">
    <source>
        <dbReference type="PIRSR" id="PIRSR602081-1"/>
    </source>
</evidence>
<evidence type="ECO:0000256" key="3">
    <source>
        <dbReference type="ARBA" id="ARBA00022630"/>
    </source>
</evidence>
<dbReference type="Pfam" id="PF03441">
    <property type="entry name" value="FAD_binding_7"/>
    <property type="match status" value="1"/>
</dbReference>
<feature type="binding site" evidence="6">
    <location>
        <begin position="244"/>
        <end position="248"/>
    </location>
    <ligand>
        <name>FAD</name>
        <dbReference type="ChEBI" id="CHEBI:57692"/>
    </ligand>
</feature>
<evidence type="ECO:0000313" key="10">
    <source>
        <dbReference type="Proteomes" id="UP000315235"/>
    </source>
</evidence>
<dbReference type="Gene3D" id="1.25.40.80">
    <property type="match status" value="1"/>
</dbReference>
<dbReference type="EMBL" id="VJOY01000007">
    <property type="protein sequence ID" value="TRX74523.1"/>
    <property type="molecule type" value="Genomic_DNA"/>
</dbReference>
<reference evidence="9 10" key="1">
    <citation type="submission" date="2019-07" db="EMBL/GenBank/DDBJ databases">
        <title>Pseudomonas mangiferae sp. nov., isolated from bark of mango tree in Thailand.</title>
        <authorList>
            <person name="Srisuk N."/>
            <person name="Anurat P."/>
        </authorList>
    </citation>
    <scope>NUCLEOTIDE SEQUENCE [LARGE SCALE GENOMIC DNA]</scope>
    <source>
        <strain evidence="9 10">DMKU_BBB3-04</strain>
    </source>
</reference>
<keyword evidence="10" id="KW-1185">Reference proteome</keyword>
<dbReference type="InterPro" id="IPR018394">
    <property type="entry name" value="DNA_photolyase_1_CS_C"/>
</dbReference>
<feature type="domain" description="Photolyase/cryptochrome alpha/beta" evidence="8">
    <location>
        <begin position="2"/>
        <end position="133"/>
    </location>
</feature>
<dbReference type="InterPro" id="IPR036134">
    <property type="entry name" value="Crypto/Photolyase_FAD-like_sf"/>
</dbReference>
<dbReference type="SUPFAM" id="SSF52425">
    <property type="entry name" value="Cryptochrome/photolyase, N-terminal domain"/>
    <property type="match status" value="1"/>
</dbReference>
<comment type="cofactor">
    <cofactor evidence="6 7">
        <name>FAD</name>
        <dbReference type="ChEBI" id="CHEBI:57692"/>
    </cofactor>
    <text evidence="6 7">Binds 1 FAD per subunit.</text>
</comment>
<protein>
    <recommendedName>
        <fullName evidence="2 7">Cryptochrome DASH</fullName>
    </recommendedName>
</protein>
<dbReference type="GO" id="GO:0003904">
    <property type="term" value="F:deoxyribodipyrimidine photo-lyase activity"/>
    <property type="evidence" value="ECO:0007669"/>
    <property type="project" value="TreeGrafter"/>
</dbReference>
<evidence type="ECO:0000256" key="2">
    <source>
        <dbReference type="ARBA" id="ARBA00017881"/>
    </source>
</evidence>
<comment type="caution">
    <text evidence="9">The sequence shown here is derived from an EMBL/GenBank/DDBJ whole genome shotgun (WGS) entry which is preliminary data.</text>
</comment>
<evidence type="ECO:0000256" key="5">
    <source>
        <dbReference type="ARBA" id="ARBA00022991"/>
    </source>
</evidence>
<keyword evidence="3 6" id="KW-0285">Flavoprotein</keyword>
<sequence length="472" mass="53175">MRRLLLWFKQDLRLDDHPAVRAALEADRVLPVFILDPAWLQVTAFGTRALGVHRAGFLLESLQALDVELRRRGSNLLVLHGQAERLIPELVARLGLTGVVTLEEIVPDQRERVAAVQRALGGVPLQCLDDNGLLRAEELPWLPHRVPVVFSHFRAALEQRVQVFQPEPAPDRLPALPEGSEAWLQPLPVLAQLGLGEPVMIPNSGFPFAGGEAAAQARLRDYLWQGQGVQDYLVSQEHVSAETSSKLSPWLAHGCLSPRRVAADLRRYESQYGRSEATQGFWSALLWREFFRWTLRRHGNALFQPAGVKATARAPRNLDERYVRWCQGRTGMPLVDACMRELSATGYLTARARQVAASYLVIDLQQDWRHGAAWFAEHLIDHEEASNWGNWAFLAGVAADPRRRQGFNALRQARRFDPDAAYVSLWLPELRALPAALRHSPFQLSALQLDAMGYPRLERIPEAWQPYLSEAA</sequence>